<dbReference type="Pfam" id="PF04452">
    <property type="entry name" value="Methyltrans_RNA"/>
    <property type="match status" value="1"/>
</dbReference>
<dbReference type="NCBIfam" id="TIGR00046">
    <property type="entry name" value="RsmE family RNA methyltransferase"/>
    <property type="match status" value="1"/>
</dbReference>
<evidence type="ECO:0000256" key="8">
    <source>
        <dbReference type="ARBA" id="ARBA00025699"/>
    </source>
</evidence>
<dbReference type="SUPFAM" id="SSF88697">
    <property type="entry name" value="PUA domain-like"/>
    <property type="match status" value="1"/>
</dbReference>
<dbReference type="InterPro" id="IPR046887">
    <property type="entry name" value="RsmE_PUA-like"/>
</dbReference>
<evidence type="ECO:0000313" key="13">
    <source>
        <dbReference type="EMBL" id="SNS92175.1"/>
    </source>
</evidence>
<keyword evidence="5 10" id="KW-0489">Methyltransferase</keyword>
<dbReference type="OrthoDB" id="9815641at2"/>
<evidence type="ECO:0000259" key="11">
    <source>
        <dbReference type="Pfam" id="PF04452"/>
    </source>
</evidence>
<evidence type="ECO:0000256" key="10">
    <source>
        <dbReference type="PIRNR" id="PIRNR015601"/>
    </source>
</evidence>
<comment type="catalytic activity">
    <reaction evidence="9 10">
        <text>uridine(1498) in 16S rRNA + S-adenosyl-L-methionine = N(3)-methyluridine(1498) in 16S rRNA + S-adenosyl-L-homocysteine + H(+)</text>
        <dbReference type="Rhea" id="RHEA:42920"/>
        <dbReference type="Rhea" id="RHEA-COMP:10283"/>
        <dbReference type="Rhea" id="RHEA-COMP:10284"/>
        <dbReference type="ChEBI" id="CHEBI:15378"/>
        <dbReference type="ChEBI" id="CHEBI:57856"/>
        <dbReference type="ChEBI" id="CHEBI:59789"/>
        <dbReference type="ChEBI" id="CHEBI:65315"/>
        <dbReference type="ChEBI" id="CHEBI:74502"/>
        <dbReference type="EC" id="2.1.1.193"/>
    </reaction>
</comment>
<dbReference type="CDD" id="cd18084">
    <property type="entry name" value="RsmE-like"/>
    <property type="match status" value="1"/>
</dbReference>
<feature type="domain" description="Ribosomal RNA small subunit methyltransferase E PUA-like" evidence="12">
    <location>
        <begin position="18"/>
        <end position="61"/>
    </location>
</feature>
<gene>
    <name evidence="13" type="ORF">SAMN05421770_10382</name>
</gene>
<evidence type="ECO:0000256" key="2">
    <source>
        <dbReference type="ARBA" id="ARBA00005528"/>
    </source>
</evidence>
<comment type="function">
    <text evidence="8 10">Specifically methylates the N3 position of the uracil ring of uridine 1498 (m3U1498) in 16S rRNA. Acts on the fully assembled 30S ribosomal subunit.</text>
</comment>
<keyword evidence="6 10" id="KW-0808">Transferase</keyword>
<sequence length="252" mass="27958">MTRRRWIADNWSPTTATLTGEQANHLARVLRAQTGQIFDVVAGGFLHRAEIVSVSPEAVEFALHEELEAEAALPLHLYLAVFKFDHFEWAIEKSTELGVGRITPILARRTEKHLAQAAVKRVERWRKIAHEAAQQSRRTDVPAIADPLALKLALTQESSPTRILLSETEQETTITYALDRAKSLRDPGQESETWVPTDDSIALAIGPEGGWTPEEMALFAEHKWQHVTLGPRILRAETAAIAAIAIAGTHFA</sequence>
<organism evidence="13 14">
    <name type="scientific">Granulicella rosea</name>
    <dbReference type="NCBI Taxonomy" id="474952"/>
    <lineage>
        <taxon>Bacteria</taxon>
        <taxon>Pseudomonadati</taxon>
        <taxon>Acidobacteriota</taxon>
        <taxon>Terriglobia</taxon>
        <taxon>Terriglobales</taxon>
        <taxon>Acidobacteriaceae</taxon>
        <taxon>Granulicella</taxon>
    </lineage>
</organism>
<dbReference type="EMBL" id="FZOU01000003">
    <property type="protein sequence ID" value="SNS92175.1"/>
    <property type="molecule type" value="Genomic_DNA"/>
</dbReference>
<dbReference type="Gene3D" id="3.40.1280.10">
    <property type="match status" value="1"/>
</dbReference>
<evidence type="ECO:0000256" key="9">
    <source>
        <dbReference type="ARBA" id="ARBA00047944"/>
    </source>
</evidence>
<comment type="subcellular location">
    <subcellularLocation>
        <location evidence="1 10">Cytoplasm</location>
    </subcellularLocation>
</comment>
<keyword evidence="14" id="KW-1185">Reference proteome</keyword>
<evidence type="ECO:0000256" key="6">
    <source>
        <dbReference type="ARBA" id="ARBA00022679"/>
    </source>
</evidence>
<evidence type="ECO:0000256" key="4">
    <source>
        <dbReference type="ARBA" id="ARBA00022552"/>
    </source>
</evidence>
<evidence type="ECO:0000313" key="14">
    <source>
        <dbReference type="Proteomes" id="UP000198356"/>
    </source>
</evidence>
<dbReference type="InterPro" id="IPR015947">
    <property type="entry name" value="PUA-like_sf"/>
</dbReference>
<evidence type="ECO:0000256" key="5">
    <source>
        <dbReference type="ARBA" id="ARBA00022603"/>
    </source>
</evidence>
<dbReference type="InterPro" id="IPR046886">
    <property type="entry name" value="RsmE_MTase_dom"/>
</dbReference>
<dbReference type="InterPro" id="IPR029028">
    <property type="entry name" value="Alpha/beta_knot_MTases"/>
</dbReference>
<dbReference type="EC" id="2.1.1.193" evidence="10"/>
<dbReference type="RefSeq" id="WP_089408212.1">
    <property type="nucleotide sequence ID" value="NZ_FZOU01000003.1"/>
</dbReference>
<dbReference type="InterPro" id="IPR029026">
    <property type="entry name" value="tRNA_m1G_MTases_N"/>
</dbReference>
<evidence type="ECO:0000256" key="1">
    <source>
        <dbReference type="ARBA" id="ARBA00004496"/>
    </source>
</evidence>
<dbReference type="PANTHER" id="PTHR30027:SF3">
    <property type="entry name" value="16S RRNA (URACIL(1498)-N(3))-METHYLTRANSFERASE"/>
    <property type="match status" value="1"/>
</dbReference>
<dbReference type="GO" id="GO:0070475">
    <property type="term" value="P:rRNA base methylation"/>
    <property type="evidence" value="ECO:0007669"/>
    <property type="project" value="TreeGrafter"/>
</dbReference>
<evidence type="ECO:0000256" key="3">
    <source>
        <dbReference type="ARBA" id="ARBA00022490"/>
    </source>
</evidence>
<accession>A0A239IF51</accession>
<keyword evidence="7 10" id="KW-0949">S-adenosyl-L-methionine</keyword>
<reference evidence="13 14" key="1">
    <citation type="submission" date="2017-06" db="EMBL/GenBank/DDBJ databases">
        <authorList>
            <person name="Kim H.J."/>
            <person name="Triplett B.A."/>
        </authorList>
    </citation>
    <scope>NUCLEOTIDE SEQUENCE [LARGE SCALE GENOMIC DNA]</scope>
    <source>
        <strain evidence="13 14">DSM 18704</strain>
    </source>
</reference>
<comment type="similarity">
    <text evidence="2 10">Belongs to the RNA methyltransferase RsmE family.</text>
</comment>
<dbReference type="Proteomes" id="UP000198356">
    <property type="component" value="Unassembled WGS sequence"/>
</dbReference>
<dbReference type="PIRSF" id="PIRSF015601">
    <property type="entry name" value="MTase_slr0722"/>
    <property type="match status" value="1"/>
</dbReference>
<keyword evidence="4 10" id="KW-0698">rRNA processing</keyword>
<evidence type="ECO:0000256" key="7">
    <source>
        <dbReference type="ARBA" id="ARBA00022691"/>
    </source>
</evidence>
<dbReference type="SUPFAM" id="SSF75217">
    <property type="entry name" value="alpha/beta knot"/>
    <property type="match status" value="1"/>
</dbReference>
<name>A0A239IF51_9BACT</name>
<dbReference type="AlphaFoldDB" id="A0A239IF51"/>
<proteinExistence type="inferred from homology"/>
<dbReference type="GO" id="GO:0005737">
    <property type="term" value="C:cytoplasm"/>
    <property type="evidence" value="ECO:0007669"/>
    <property type="project" value="UniProtKB-SubCell"/>
</dbReference>
<dbReference type="InterPro" id="IPR006700">
    <property type="entry name" value="RsmE"/>
</dbReference>
<dbReference type="GO" id="GO:0070042">
    <property type="term" value="F:rRNA (uridine-N3-)-methyltransferase activity"/>
    <property type="evidence" value="ECO:0007669"/>
    <property type="project" value="TreeGrafter"/>
</dbReference>
<dbReference type="PANTHER" id="PTHR30027">
    <property type="entry name" value="RIBOSOMAL RNA SMALL SUBUNIT METHYLTRANSFERASE E"/>
    <property type="match status" value="1"/>
</dbReference>
<feature type="domain" description="Ribosomal RNA small subunit methyltransferase E methyltransferase" evidence="11">
    <location>
        <begin position="71"/>
        <end position="246"/>
    </location>
</feature>
<evidence type="ECO:0000259" key="12">
    <source>
        <dbReference type="Pfam" id="PF20260"/>
    </source>
</evidence>
<keyword evidence="3 10" id="KW-0963">Cytoplasm</keyword>
<protein>
    <recommendedName>
        <fullName evidence="10">Ribosomal RNA small subunit methyltransferase E</fullName>
        <ecNumber evidence="10">2.1.1.193</ecNumber>
    </recommendedName>
</protein>
<dbReference type="Pfam" id="PF20260">
    <property type="entry name" value="PUA_4"/>
    <property type="match status" value="1"/>
</dbReference>